<name>A0ACC6AMI0_NITWI</name>
<dbReference type="Proteomes" id="UP001205486">
    <property type="component" value="Unassembled WGS sequence"/>
</dbReference>
<keyword evidence="2" id="KW-1185">Reference proteome</keyword>
<dbReference type="EMBL" id="JALJZS010000002">
    <property type="protein sequence ID" value="MCP2000175.1"/>
    <property type="molecule type" value="Genomic_DNA"/>
</dbReference>
<evidence type="ECO:0000313" key="1">
    <source>
        <dbReference type="EMBL" id="MCP2000175.1"/>
    </source>
</evidence>
<proteinExistence type="predicted"/>
<accession>A0ACC6AMI0</accession>
<comment type="caution">
    <text evidence="1">The sequence shown here is derived from an EMBL/GenBank/DDBJ whole genome shotgun (WGS) entry which is preliminary data.</text>
</comment>
<gene>
    <name evidence="1" type="ORF">J2S34_002623</name>
</gene>
<reference evidence="1" key="1">
    <citation type="submission" date="2022-03" db="EMBL/GenBank/DDBJ databases">
        <title>Interactions between chemoautotrophic and heterotrophic bacteria.</title>
        <authorList>
            <person name="Santoro A."/>
        </authorList>
    </citation>
    <scope>NUCLEOTIDE SEQUENCE</scope>
    <source>
        <strain evidence="1">Nb-106</strain>
    </source>
</reference>
<sequence length="52" mass="6125">MGDFLEDSVGKFRRNILSINENGETWQPLSWFGFHPAPLIKLRNPPILPRYR</sequence>
<organism evidence="1 2">
    <name type="scientific">Nitrobacter winogradskyi</name>
    <name type="common">Nitrobacter agilis</name>
    <dbReference type="NCBI Taxonomy" id="913"/>
    <lineage>
        <taxon>Bacteria</taxon>
        <taxon>Pseudomonadati</taxon>
        <taxon>Pseudomonadota</taxon>
        <taxon>Alphaproteobacteria</taxon>
        <taxon>Hyphomicrobiales</taxon>
        <taxon>Nitrobacteraceae</taxon>
        <taxon>Nitrobacter</taxon>
    </lineage>
</organism>
<evidence type="ECO:0000313" key="2">
    <source>
        <dbReference type="Proteomes" id="UP001205486"/>
    </source>
</evidence>
<protein>
    <submittedName>
        <fullName evidence="1">Uncharacterized protein</fullName>
    </submittedName>
</protein>